<dbReference type="SMART" id="SM00066">
    <property type="entry name" value="GAL4"/>
    <property type="match status" value="1"/>
</dbReference>
<keyword evidence="9" id="KW-1185">Reference proteome</keyword>
<dbReference type="OrthoDB" id="4456959at2759"/>
<keyword evidence="4" id="KW-0804">Transcription</keyword>
<dbReference type="GO" id="GO:0003677">
    <property type="term" value="F:DNA binding"/>
    <property type="evidence" value="ECO:0007669"/>
    <property type="project" value="InterPro"/>
</dbReference>
<dbReference type="GO" id="GO:0005634">
    <property type="term" value="C:nucleus"/>
    <property type="evidence" value="ECO:0007669"/>
    <property type="project" value="UniProtKB-SubCell"/>
</dbReference>
<dbReference type="GO" id="GO:0008270">
    <property type="term" value="F:zinc ion binding"/>
    <property type="evidence" value="ECO:0007669"/>
    <property type="project" value="InterPro"/>
</dbReference>
<dbReference type="Proteomes" id="UP000078397">
    <property type="component" value="Unassembled WGS sequence"/>
</dbReference>
<dbReference type="Gene3D" id="4.10.240.10">
    <property type="entry name" value="Zn(2)-C6 fungal-type DNA-binding domain"/>
    <property type="match status" value="1"/>
</dbReference>
<dbReference type="AlphaFoldDB" id="A0A179EYS7"/>
<dbReference type="PANTHER" id="PTHR47338">
    <property type="entry name" value="ZN(II)2CYS6 TRANSCRIPTION FACTOR (EUROFUNG)-RELATED"/>
    <property type="match status" value="1"/>
</dbReference>
<organism evidence="8 9">
    <name type="scientific">Pochonia chlamydosporia 170</name>
    <dbReference type="NCBI Taxonomy" id="1380566"/>
    <lineage>
        <taxon>Eukaryota</taxon>
        <taxon>Fungi</taxon>
        <taxon>Dikarya</taxon>
        <taxon>Ascomycota</taxon>
        <taxon>Pezizomycotina</taxon>
        <taxon>Sordariomycetes</taxon>
        <taxon>Hypocreomycetidae</taxon>
        <taxon>Hypocreales</taxon>
        <taxon>Clavicipitaceae</taxon>
        <taxon>Pochonia</taxon>
    </lineage>
</organism>
<dbReference type="PANTHER" id="PTHR47338:SF20">
    <property type="entry name" value="ZN(II)2CYS6 TRANSCRIPTION FACTOR (EUROFUNG)"/>
    <property type="match status" value="1"/>
</dbReference>
<feature type="compositionally biased region" description="Basic and acidic residues" evidence="6">
    <location>
        <begin position="1"/>
        <end position="15"/>
    </location>
</feature>
<comment type="caution">
    <text evidence="8">The sequence shown here is derived from an EMBL/GenBank/DDBJ whole genome shotgun (WGS) entry which is preliminary data.</text>
</comment>
<dbReference type="SUPFAM" id="SSF57701">
    <property type="entry name" value="Zn2/Cys6 DNA-binding domain"/>
    <property type="match status" value="1"/>
</dbReference>
<evidence type="ECO:0000313" key="8">
    <source>
        <dbReference type="EMBL" id="OAQ58312.1"/>
    </source>
</evidence>
<dbReference type="CDD" id="cd00067">
    <property type="entry name" value="GAL4"/>
    <property type="match status" value="1"/>
</dbReference>
<evidence type="ECO:0000256" key="5">
    <source>
        <dbReference type="ARBA" id="ARBA00023242"/>
    </source>
</evidence>
<dbReference type="InterPro" id="IPR036864">
    <property type="entry name" value="Zn2-C6_fun-type_DNA-bd_sf"/>
</dbReference>
<evidence type="ECO:0000259" key="7">
    <source>
        <dbReference type="PROSITE" id="PS50048"/>
    </source>
</evidence>
<keyword evidence="5" id="KW-0539">Nucleus</keyword>
<reference evidence="8 9" key="1">
    <citation type="journal article" date="2016" name="PLoS Pathog.">
        <title>Biosynthesis of antibiotic leucinostatins in bio-control fungus Purpureocillium lilacinum and their inhibition on phytophthora revealed by genome mining.</title>
        <authorList>
            <person name="Wang G."/>
            <person name="Liu Z."/>
            <person name="Lin R."/>
            <person name="Li E."/>
            <person name="Mao Z."/>
            <person name="Ling J."/>
            <person name="Yang Y."/>
            <person name="Yin W.B."/>
            <person name="Xie B."/>
        </authorList>
    </citation>
    <scope>NUCLEOTIDE SEQUENCE [LARGE SCALE GENOMIC DNA]</scope>
    <source>
        <strain evidence="8">170</strain>
    </source>
</reference>
<comment type="subcellular location">
    <subcellularLocation>
        <location evidence="1">Nucleus</location>
    </subcellularLocation>
</comment>
<evidence type="ECO:0000313" key="9">
    <source>
        <dbReference type="Proteomes" id="UP000078397"/>
    </source>
</evidence>
<proteinExistence type="predicted"/>
<keyword evidence="2" id="KW-0479">Metal-binding</keyword>
<dbReference type="GO" id="GO:0006351">
    <property type="term" value="P:DNA-templated transcription"/>
    <property type="evidence" value="ECO:0007669"/>
    <property type="project" value="InterPro"/>
</dbReference>
<feature type="region of interest" description="Disordered" evidence="6">
    <location>
        <begin position="102"/>
        <end position="123"/>
    </location>
</feature>
<dbReference type="EMBL" id="LSBJ02000027">
    <property type="protein sequence ID" value="OAQ58312.1"/>
    <property type="molecule type" value="Genomic_DNA"/>
</dbReference>
<dbReference type="Pfam" id="PF00172">
    <property type="entry name" value="Zn_clus"/>
    <property type="match status" value="1"/>
</dbReference>
<evidence type="ECO:0000256" key="4">
    <source>
        <dbReference type="ARBA" id="ARBA00023163"/>
    </source>
</evidence>
<evidence type="ECO:0000256" key="6">
    <source>
        <dbReference type="SAM" id="MobiDB-lite"/>
    </source>
</evidence>
<sequence>MADRTEDTPIDHQAKDSSQASGRDEAAKSDKIPACQSCRKKKSKCSREYPCSQCVKSGNKLKGGIKTGYIERLNRRMDAIEEMFVGQSILFQELLQAESISRQDCDDKAPRSSVDKKRKRASDDGFVAVERPQQAVDNADSIDMSEVIPPPEQLNSILDDFFKYFHPWLPMFHVETFRRKVGDPNRTTGTSLLVQAIVAVASHFRSNDGKLSEEQHKKLQQYASECRQRVISSSTESNSKESTQALLLLAFGSIKRGNSASPWSLVAVVTHRVLDLNLHVEEFSIGKHVSGDSSKVLPVEEEAHTWIEVEEHRRISNPTIPSKSVRRRLPYGSSSWEQGRDVKALFFMIDEEPSETEAGSLFFTEHHGTERPNGIDGFGFMIEASELLFQVTKFHMQNTVELDNPSGLSFWLSKLRWLDSRLLQWELRVAKRWRGDTSNGDTDPNLTLAHLTYNAAILALHRTLAYPPDFTQSWLTERISAESRETCMMAANKIATIAKCYLDTNNGIPPHQFVLCLYIAGHFYANHNHTAYRSIQLAQLKSIISVLNEISRRSSWNGNEANNSKCDSPAARFTHTLSASFLTMAGGKQVQNPACQRA</sequence>
<dbReference type="GO" id="GO:0000981">
    <property type="term" value="F:DNA-binding transcription factor activity, RNA polymerase II-specific"/>
    <property type="evidence" value="ECO:0007669"/>
    <property type="project" value="InterPro"/>
</dbReference>
<feature type="region of interest" description="Disordered" evidence="6">
    <location>
        <begin position="1"/>
        <end position="33"/>
    </location>
</feature>
<dbReference type="STRING" id="1380566.A0A179EYS7"/>
<feature type="domain" description="Zn(2)-C6 fungal-type" evidence="7">
    <location>
        <begin position="34"/>
        <end position="58"/>
    </location>
</feature>
<dbReference type="InterPro" id="IPR007219">
    <property type="entry name" value="XnlR_reg_dom"/>
</dbReference>
<feature type="compositionally biased region" description="Basic and acidic residues" evidence="6">
    <location>
        <begin position="102"/>
        <end position="115"/>
    </location>
</feature>
<dbReference type="GeneID" id="28858741"/>
<dbReference type="RefSeq" id="XP_018136489.1">
    <property type="nucleotide sequence ID" value="XM_018294747.1"/>
</dbReference>
<keyword evidence="3" id="KW-0805">Transcription regulation</keyword>
<evidence type="ECO:0000256" key="1">
    <source>
        <dbReference type="ARBA" id="ARBA00004123"/>
    </source>
</evidence>
<evidence type="ECO:0000256" key="2">
    <source>
        <dbReference type="ARBA" id="ARBA00022723"/>
    </source>
</evidence>
<name>A0A179EYS7_METCM</name>
<dbReference type="Pfam" id="PF04082">
    <property type="entry name" value="Fungal_trans"/>
    <property type="match status" value="1"/>
</dbReference>
<dbReference type="InterPro" id="IPR050815">
    <property type="entry name" value="TF_fung"/>
</dbReference>
<dbReference type="PROSITE" id="PS50048">
    <property type="entry name" value="ZN2_CY6_FUNGAL_2"/>
    <property type="match status" value="1"/>
</dbReference>
<dbReference type="KEGG" id="pchm:VFPPC_16995"/>
<accession>A0A179EYS7</accession>
<feature type="compositionally biased region" description="Basic and acidic residues" evidence="6">
    <location>
        <begin position="22"/>
        <end position="31"/>
    </location>
</feature>
<protein>
    <submittedName>
        <fullName evidence="8">Transcription factor</fullName>
    </submittedName>
</protein>
<dbReference type="InterPro" id="IPR001138">
    <property type="entry name" value="Zn2Cys6_DnaBD"/>
</dbReference>
<evidence type="ECO:0000256" key="3">
    <source>
        <dbReference type="ARBA" id="ARBA00023015"/>
    </source>
</evidence>
<gene>
    <name evidence="8" type="ORF">VFPPC_16995</name>
</gene>
<dbReference type="CDD" id="cd12148">
    <property type="entry name" value="fungal_TF_MHR"/>
    <property type="match status" value="1"/>
</dbReference>